<evidence type="ECO:0000256" key="6">
    <source>
        <dbReference type="ARBA" id="ARBA00022776"/>
    </source>
</evidence>
<feature type="compositionally biased region" description="Polar residues" evidence="13">
    <location>
        <begin position="1"/>
        <end position="20"/>
    </location>
</feature>
<dbReference type="GO" id="GO:0051301">
    <property type="term" value="P:cell division"/>
    <property type="evidence" value="ECO:0007669"/>
    <property type="project" value="UniProtKB-KW"/>
</dbReference>
<dbReference type="InterPro" id="IPR038275">
    <property type="entry name" value="Nuf2_N_sf"/>
</dbReference>
<evidence type="ECO:0000256" key="7">
    <source>
        <dbReference type="ARBA" id="ARBA00022838"/>
    </source>
</evidence>
<dbReference type="Pfam" id="PF03800">
    <property type="entry name" value="Nuf2"/>
    <property type="match status" value="1"/>
</dbReference>
<dbReference type="GO" id="GO:0051383">
    <property type="term" value="P:kinetochore organization"/>
    <property type="evidence" value="ECO:0007669"/>
    <property type="project" value="TreeGrafter"/>
</dbReference>
<keyword evidence="4" id="KW-0158">Chromosome</keyword>
<evidence type="ECO:0000259" key="15">
    <source>
        <dbReference type="Pfam" id="PF18595"/>
    </source>
</evidence>
<keyword evidence="8 12" id="KW-0175">Coiled coil</keyword>
<reference evidence="17" key="1">
    <citation type="submission" date="2016-05" db="EMBL/GenBank/DDBJ databases">
        <title>Comparative genomics of biotechnologically important yeasts.</title>
        <authorList>
            <consortium name="DOE Joint Genome Institute"/>
            <person name="Riley R."/>
            <person name="Haridas S."/>
            <person name="Wolfe K.H."/>
            <person name="Lopes M.R."/>
            <person name="Hittinger C.T."/>
            <person name="Goker M."/>
            <person name="Salamov A."/>
            <person name="Wisecaver J."/>
            <person name="Long T.M."/>
            <person name="Aerts A.L."/>
            <person name="Barry K."/>
            <person name="Choi C."/>
            <person name="Clum A."/>
            <person name="Coughlan A.Y."/>
            <person name="Deshpande S."/>
            <person name="Douglass A.P."/>
            <person name="Hanson S.J."/>
            <person name="Klenk H.-P."/>
            <person name="Labutti K."/>
            <person name="Lapidus A."/>
            <person name="Lindquist E."/>
            <person name="Lipzen A."/>
            <person name="Meier-Kolthoff J.P."/>
            <person name="Ohm R.A."/>
            <person name="Otillar R.P."/>
            <person name="Pangilinan J."/>
            <person name="Peng Y."/>
            <person name="Rokas A."/>
            <person name="Rosa C.A."/>
            <person name="Scheuner C."/>
            <person name="Sibirny A.A."/>
            <person name="Slot J.C."/>
            <person name="Stielow J.B."/>
            <person name="Sun H."/>
            <person name="Kurtzman C.P."/>
            <person name="Blackwell M."/>
            <person name="Grigoriev I.V."/>
            <person name="Jeffries T.W."/>
        </authorList>
    </citation>
    <scope>NUCLEOTIDE SEQUENCE [LARGE SCALE GENOMIC DNA]</scope>
    <source>
        <strain evidence="17">NRRL Y-2460</strain>
    </source>
</reference>
<dbReference type="GO" id="GO:0045132">
    <property type="term" value="P:meiotic chromosome segregation"/>
    <property type="evidence" value="ECO:0007669"/>
    <property type="project" value="TreeGrafter"/>
</dbReference>
<evidence type="ECO:0000313" key="16">
    <source>
        <dbReference type="EMBL" id="ODV97228.1"/>
    </source>
</evidence>
<dbReference type="GO" id="GO:0005634">
    <property type="term" value="C:nucleus"/>
    <property type="evidence" value="ECO:0007669"/>
    <property type="project" value="UniProtKB-SubCell"/>
</dbReference>
<feature type="region of interest" description="Disordered" evidence="13">
    <location>
        <begin position="1"/>
        <end position="22"/>
    </location>
</feature>
<evidence type="ECO:0000256" key="2">
    <source>
        <dbReference type="ARBA" id="ARBA00004629"/>
    </source>
</evidence>
<feature type="coiled-coil region" evidence="12">
    <location>
        <begin position="298"/>
        <end position="377"/>
    </location>
</feature>
<dbReference type="GO" id="GO:0031262">
    <property type="term" value="C:Ndc80 complex"/>
    <property type="evidence" value="ECO:0007669"/>
    <property type="project" value="InterPro"/>
</dbReference>
<evidence type="ECO:0000256" key="3">
    <source>
        <dbReference type="ARBA" id="ARBA00005498"/>
    </source>
</evidence>
<keyword evidence="5" id="KW-0132">Cell division</keyword>
<accession>A0A1E4TZX7</accession>
<dbReference type="PANTHER" id="PTHR21650:SF2">
    <property type="entry name" value="KINETOCHORE PROTEIN NUF2"/>
    <property type="match status" value="1"/>
</dbReference>
<organism evidence="16 17">
    <name type="scientific">Pachysolen tannophilus NRRL Y-2460</name>
    <dbReference type="NCBI Taxonomy" id="669874"/>
    <lineage>
        <taxon>Eukaryota</taxon>
        <taxon>Fungi</taxon>
        <taxon>Dikarya</taxon>
        <taxon>Ascomycota</taxon>
        <taxon>Saccharomycotina</taxon>
        <taxon>Pichiomycetes</taxon>
        <taxon>Pachysolenaceae</taxon>
        <taxon>Pachysolen</taxon>
    </lineage>
</organism>
<name>A0A1E4TZX7_PACTA</name>
<evidence type="ECO:0000313" key="17">
    <source>
        <dbReference type="Proteomes" id="UP000094236"/>
    </source>
</evidence>
<keyword evidence="7" id="KW-0995">Kinetochore</keyword>
<keyword evidence="10" id="KW-0131">Cell cycle</keyword>
<dbReference type="GO" id="GO:0044877">
    <property type="term" value="F:protein-containing complex binding"/>
    <property type="evidence" value="ECO:0007669"/>
    <property type="project" value="TreeGrafter"/>
</dbReference>
<evidence type="ECO:0000259" key="14">
    <source>
        <dbReference type="Pfam" id="PF03800"/>
    </source>
</evidence>
<gene>
    <name evidence="16" type="ORF">PACTADRAFT_1801</name>
</gene>
<evidence type="ECO:0000256" key="13">
    <source>
        <dbReference type="SAM" id="MobiDB-lite"/>
    </source>
</evidence>
<dbReference type="InterPro" id="IPR041112">
    <property type="entry name" value="Nuf2_DHR10-like"/>
</dbReference>
<keyword evidence="11" id="KW-0137">Centromere</keyword>
<evidence type="ECO:0000256" key="11">
    <source>
        <dbReference type="ARBA" id="ARBA00023328"/>
    </source>
</evidence>
<feature type="coiled-coil region" evidence="12">
    <location>
        <begin position="410"/>
        <end position="448"/>
    </location>
</feature>
<dbReference type="EMBL" id="KV454012">
    <property type="protein sequence ID" value="ODV97228.1"/>
    <property type="molecule type" value="Genomic_DNA"/>
</dbReference>
<proteinExistence type="inferred from homology"/>
<dbReference type="GO" id="GO:0007052">
    <property type="term" value="P:mitotic spindle organization"/>
    <property type="evidence" value="ECO:0007669"/>
    <property type="project" value="TreeGrafter"/>
</dbReference>
<sequence>MSRQSSIFKSSSAANTPSSVRHQRNNDPFPLLDLKEIVVCLESCSFTCSEELLMKPTQQYMLTLFSQIADTFLNINDLKLYNIMNRLEDDQSTFNESLNIIGLQKIIYRFLNECGIDDFNIMDIVKPDPIRVRRILSCIVNFARFREEHKFIIEKFNKLNRDILGEYEKLVQVNLNLKDKINSIKSNIMQNNLDKLNQLNSDLEAELKNLKKTQESLTLQHDNYKTEKKNLLKNYENNSYLLLENEKQLNNLKNYVIEKPDIVAKINCDLNNSIETNSKILENLEKKSRNLSITIDSFNFLQQDFKNFNKNLEDIQIEISKKNQTNSKLVKYKEIIEEKKINLNNLNRNFEQLNRKLKNNNEKIEKLKLQSTEKQKNFNKNIENLHKEYTTLLTERNLDEQNLINKKNTISSYENKIDDLNFKFDEELKEINLEISKLNNHIRLYLNEMNKKF</sequence>
<evidence type="ECO:0000256" key="12">
    <source>
        <dbReference type="SAM" id="Coils"/>
    </source>
</evidence>
<dbReference type="Pfam" id="PF18595">
    <property type="entry name" value="Nuf2_DHR10-like"/>
    <property type="match status" value="1"/>
</dbReference>
<evidence type="ECO:0000256" key="5">
    <source>
        <dbReference type="ARBA" id="ARBA00022618"/>
    </source>
</evidence>
<comment type="similarity">
    <text evidence="3">Belongs to the NUF2 family.</text>
</comment>
<evidence type="ECO:0000256" key="1">
    <source>
        <dbReference type="ARBA" id="ARBA00004123"/>
    </source>
</evidence>
<evidence type="ECO:0000256" key="8">
    <source>
        <dbReference type="ARBA" id="ARBA00023054"/>
    </source>
</evidence>
<evidence type="ECO:0000256" key="9">
    <source>
        <dbReference type="ARBA" id="ARBA00023242"/>
    </source>
</evidence>
<dbReference type="AlphaFoldDB" id="A0A1E4TZX7"/>
<dbReference type="Proteomes" id="UP000094236">
    <property type="component" value="Unassembled WGS sequence"/>
</dbReference>
<dbReference type="PANTHER" id="PTHR21650">
    <property type="entry name" value="MEMBRALIN/KINETOCHORE PROTEIN NUF2"/>
    <property type="match status" value="1"/>
</dbReference>
<feature type="coiled-coil region" evidence="12">
    <location>
        <begin position="186"/>
        <end position="234"/>
    </location>
</feature>
<dbReference type="OrthoDB" id="8194677at2759"/>
<dbReference type="Gene3D" id="1.10.418.60">
    <property type="entry name" value="Ncd80 complex, Nuf2 subunit"/>
    <property type="match status" value="1"/>
</dbReference>
<protein>
    <submittedName>
        <fullName evidence="16">Uncharacterized protein</fullName>
    </submittedName>
</protein>
<keyword evidence="9" id="KW-0539">Nucleus</keyword>
<evidence type="ECO:0000256" key="4">
    <source>
        <dbReference type="ARBA" id="ARBA00022454"/>
    </source>
</evidence>
<keyword evidence="6" id="KW-0498">Mitosis</keyword>
<dbReference type="InterPro" id="IPR005549">
    <property type="entry name" value="Kinetochore_Nuf2_N"/>
</dbReference>
<keyword evidence="17" id="KW-1185">Reference proteome</keyword>
<evidence type="ECO:0000256" key="10">
    <source>
        <dbReference type="ARBA" id="ARBA00023306"/>
    </source>
</evidence>
<dbReference type="STRING" id="669874.A0A1E4TZX7"/>
<comment type="subcellular location">
    <subcellularLocation>
        <location evidence="2">Chromosome</location>
        <location evidence="2">Centromere</location>
        <location evidence="2">Kinetochore</location>
    </subcellularLocation>
    <subcellularLocation>
        <location evidence="1">Nucleus</location>
    </subcellularLocation>
</comment>
<dbReference type="GO" id="GO:0051315">
    <property type="term" value="P:attachment of mitotic spindle microtubules to kinetochore"/>
    <property type="evidence" value="ECO:0007669"/>
    <property type="project" value="TreeGrafter"/>
</dbReference>
<feature type="domain" description="Kinetochore protein Nuf2 N-terminal" evidence="14">
    <location>
        <begin position="26"/>
        <end position="156"/>
    </location>
</feature>
<feature type="domain" description="Nuf2 DHR10-like" evidence="15">
    <location>
        <begin position="272"/>
        <end position="386"/>
    </location>
</feature>